<dbReference type="InterPro" id="IPR039420">
    <property type="entry name" value="WalR-like"/>
</dbReference>
<dbReference type="PRINTS" id="PR00038">
    <property type="entry name" value="HTHLUXR"/>
</dbReference>
<reference evidence="6" key="1">
    <citation type="submission" date="2020-10" db="EMBL/GenBank/DDBJ databases">
        <title>Phylogeny of dyella-like bacteria.</title>
        <authorList>
            <person name="Fu J."/>
        </authorList>
    </citation>
    <scope>NUCLEOTIDE SEQUENCE</scope>
    <source>
        <strain evidence="6">DHON07</strain>
    </source>
</reference>
<evidence type="ECO:0000259" key="5">
    <source>
        <dbReference type="PROSITE" id="PS50110"/>
    </source>
</evidence>
<dbReference type="SMART" id="SM00448">
    <property type="entry name" value="REC"/>
    <property type="match status" value="1"/>
</dbReference>
<dbReference type="CDD" id="cd06170">
    <property type="entry name" value="LuxR_C_like"/>
    <property type="match status" value="1"/>
</dbReference>
<dbReference type="Gene3D" id="3.40.50.2300">
    <property type="match status" value="1"/>
</dbReference>
<protein>
    <submittedName>
        <fullName evidence="6">Response regulator transcription factor</fullName>
    </submittedName>
</protein>
<feature type="domain" description="HTH luxR-type" evidence="4">
    <location>
        <begin position="208"/>
        <end position="273"/>
    </location>
</feature>
<feature type="modified residue" description="4-aspartylphosphate" evidence="3">
    <location>
        <position position="116"/>
    </location>
</feature>
<dbReference type="Pfam" id="PF00196">
    <property type="entry name" value="GerE"/>
    <property type="match status" value="1"/>
</dbReference>
<dbReference type="InterPro" id="IPR000792">
    <property type="entry name" value="Tscrpt_reg_LuxR_C"/>
</dbReference>
<dbReference type="PANTHER" id="PTHR43214:SF17">
    <property type="entry name" value="TRANSCRIPTIONAL REGULATORY PROTEIN RCSB"/>
    <property type="match status" value="1"/>
</dbReference>
<dbReference type="PROSITE" id="PS50110">
    <property type="entry name" value="RESPONSE_REGULATORY"/>
    <property type="match status" value="1"/>
</dbReference>
<evidence type="ECO:0000313" key="6">
    <source>
        <dbReference type="EMBL" id="MBM7132170.1"/>
    </source>
</evidence>
<evidence type="ECO:0000259" key="4">
    <source>
        <dbReference type="PROSITE" id="PS50043"/>
    </source>
</evidence>
<evidence type="ECO:0000256" key="3">
    <source>
        <dbReference type="PROSITE-ProRule" id="PRU00169"/>
    </source>
</evidence>
<proteinExistence type="predicted"/>
<dbReference type="InterPro" id="IPR058245">
    <property type="entry name" value="NreC/VraR/RcsB-like_REC"/>
</dbReference>
<evidence type="ECO:0000313" key="7">
    <source>
        <dbReference type="Proteomes" id="UP001430193"/>
    </source>
</evidence>
<sequence length="295" mass="32136">MFDARRRPSLKPLEVTFDIAAANCRSSYTVVCHGRHLHNQGASHVNLSSEKNDLDPLNIHGRPIRVAIADDHPLLLSGLAYELEKQAGVAVIGTAENSTELMKLLNQHPVDVVVSDYAMPGGSHGDGIALFGFLKRRYPKTHLIAITMMSNPGVIRSLIAQGVDAVLSKSDSLTYVAGSLYAVLSGKKFFSPSIQTIVKMHGIGADPSAAPVNNLTIRELEVIRLFVSGLTVSEIADRLHRSKQTVSTQKMSAMRRLGIRRDADLIKYGMESNLALYDEDSQRTPAPQANVDGDR</sequence>
<comment type="caution">
    <text evidence="6">The sequence shown here is derived from an EMBL/GenBank/DDBJ whole genome shotgun (WGS) entry which is preliminary data.</text>
</comment>
<dbReference type="PROSITE" id="PS50043">
    <property type="entry name" value="HTH_LUXR_2"/>
    <property type="match status" value="1"/>
</dbReference>
<dbReference type="InterPro" id="IPR036388">
    <property type="entry name" value="WH-like_DNA-bd_sf"/>
</dbReference>
<dbReference type="PANTHER" id="PTHR43214">
    <property type="entry name" value="TWO-COMPONENT RESPONSE REGULATOR"/>
    <property type="match status" value="1"/>
</dbReference>
<dbReference type="InterPro" id="IPR011006">
    <property type="entry name" value="CheY-like_superfamily"/>
</dbReference>
<dbReference type="Pfam" id="PF00072">
    <property type="entry name" value="Response_reg"/>
    <property type="match status" value="1"/>
</dbReference>
<dbReference type="Proteomes" id="UP001430193">
    <property type="component" value="Unassembled WGS sequence"/>
</dbReference>
<evidence type="ECO:0000256" key="1">
    <source>
        <dbReference type="ARBA" id="ARBA00022553"/>
    </source>
</evidence>
<keyword evidence="2" id="KW-0238">DNA-binding</keyword>
<dbReference type="InterPro" id="IPR016032">
    <property type="entry name" value="Sig_transdc_resp-reg_C-effctor"/>
</dbReference>
<dbReference type="InterPro" id="IPR001789">
    <property type="entry name" value="Sig_transdc_resp-reg_receiver"/>
</dbReference>
<dbReference type="SUPFAM" id="SSF52172">
    <property type="entry name" value="CheY-like"/>
    <property type="match status" value="1"/>
</dbReference>
<dbReference type="SUPFAM" id="SSF46894">
    <property type="entry name" value="C-terminal effector domain of the bipartite response regulators"/>
    <property type="match status" value="1"/>
</dbReference>
<dbReference type="PROSITE" id="PS00622">
    <property type="entry name" value="HTH_LUXR_1"/>
    <property type="match status" value="1"/>
</dbReference>
<gene>
    <name evidence="6" type="ORF">ISS99_21790</name>
</gene>
<evidence type="ECO:0000256" key="2">
    <source>
        <dbReference type="ARBA" id="ARBA00023125"/>
    </source>
</evidence>
<accession>A0ABS2KMA0</accession>
<name>A0ABS2KMA0_9GAMM</name>
<dbReference type="CDD" id="cd17535">
    <property type="entry name" value="REC_NarL-like"/>
    <property type="match status" value="1"/>
</dbReference>
<organism evidence="6 7">
    <name type="scientific">Dyella mobilis</name>
    <dbReference type="NCBI Taxonomy" id="1849582"/>
    <lineage>
        <taxon>Bacteria</taxon>
        <taxon>Pseudomonadati</taxon>
        <taxon>Pseudomonadota</taxon>
        <taxon>Gammaproteobacteria</taxon>
        <taxon>Lysobacterales</taxon>
        <taxon>Rhodanobacteraceae</taxon>
        <taxon>Dyella</taxon>
    </lineage>
</organism>
<dbReference type="SMART" id="SM00421">
    <property type="entry name" value="HTH_LUXR"/>
    <property type="match status" value="1"/>
</dbReference>
<dbReference type="Gene3D" id="1.10.10.10">
    <property type="entry name" value="Winged helix-like DNA-binding domain superfamily/Winged helix DNA-binding domain"/>
    <property type="match status" value="1"/>
</dbReference>
<dbReference type="EMBL" id="JADIKF010000040">
    <property type="protein sequence ID" value="MBM7132170.1"/>
    <property type="molecule type" value="Genomic_DNA"/>
</dbReference>
<keyword evidence="1 3" id="KW-0597">Phosphoprotein</keyword>
<feature type="domain" description="Response regulatory" evidence="5">
    <location>
        <begin position="65"/>
        <end position="184"/>
    </location>
</feature>
<keyword evidence="7" id="KW-1185">Reference proteome</keyword>